<evidence type="ECO:0000259" key="2">
    <source>
        <dbReference type="Pfam" id="PF00561"/>
    </source>
</evidence>
<gene>
    <name evidence="3" type="ORF">EDC50_2145</name>
</gene>
<dbReference type="InterPro" id="IPR000073">
    <property type="entry name" value="AB_hydrolase_1"/>
</dbReference>
<dbReference type="InterPro" id="IPR029058">
    <property type="entry name" value="AB_hydrolase_fold"/>
</dbReference>
<feature type="region of interest" description="Disordered" evidence="1">
    <location>
        <begin position="197"/>
        <end position="217"/>
    </location>
</feature>
<dbReference type="Pfam" id="PF00561">
    <property type="entry name" value="Abhydrolase_1"/>
    <property type="match status" value="1"/>
</dbReference>
<dbReference type="PANTHER" id="PTHR43798:SF33">
    <property type="entry name" value="HYDROLASE, PUTATIVE (AFU_ORTHOLOGUE AFUA_2G14860)-RELATED"/>
    <property type="match status" value="1"/>
</dbReference>
<proteinExistence type="predicted"/>
<accession>A0A3N4V490</accession>
<reference evidence="3 4" key="1">
    <citation type="submission" date="2018-11" db="EMBL/GenBank/DDBJ databases">
        <title>Genomic Encyclopedia of Type Strains, Phase IV (KMG-IV): sequencing the most valuable type-strain genomes for metagenomic binning, comparative biology and taxonomic classification.</title>
        <authorList>
            <person name="Goeker M."/>
        </authorList>
    </citation>
    <scope>NUCLEOTIDE SEQUENCE [LARGE SCALE GENOMIC DNA]</scope>
    <source>
        <strain evidence="3 4">DSM 25623</strain>
    </source>
</reference>
<keyword evidence="3" id="KW-0378">Hydrolase</keyword>
<dbReference type="InterPro" id="IPR050266">
    <property type="entry name" value="AB_hydrolase_sf"/>
</dbReference>
<evidence type="ECO:0000313" key="4">
    <source>
        <dbReference type="Proteomes" id="UP000269708"/>
    </source>
</evidence>
<evidence type="ECO:0000256" key="1">
    <source>
        <dbReference type="SAM" id="MobiDB-lite"/>
    </source>
</evidence>
<dbReference type="EMBL" id="RKQN01000003">
    <property type="protein sequence ID" value="RPE76893.1"/>
    <property type="molecule type" value="Genomic_DNA"/>
</dbReference>
<sequence length="337" mass="37473">MKRRDVLKWPAWAIAAGAWPWQAGASAAADLRRERLPWRHDGETLHLAVVRRPGPGDAVLYVHGATFPAALSVGWRMQGVSWLDRLQAAGFDAWAFDFAGYGGSDRPRAFAGDAFAHPPFGRCEAAAAQIATVLRHIRQARPGVPIHLVAHSWGTLPAQRAAIALPEWVDRLVLFGPPVVREGERDPQRQPAWRLVSAAQQRPRQRTGLPPEAPTPVDDAELERWCSAYLATDPESASRAPHAVKIPNGPAADLAELWAGQPLVDPARIRQPTLIVRGEWDHVTRDEDARRLFDRLTGVRDKRDVKISGGNHWLHLQPRRTALWAETLSFLREDAVR</sequence>
<dbReference type="SUPFAM" id="SSF53474">
    <property type="entry name" value="alpha/beta-Hydrolases"/>
    <property type="match status" value="1"/>
</dbReference>
<dbReference type="Proteomes" id="UP000269708">
    <property type="component" value="Unassembled WGS sequence"/>
</dbReference>
<organism evidence="3 4">
    <name type="scientific">Vulcaniibacterium tengchongense</name>
    <dbReference type="NCBI Taxonomy" id="1273429"/>
    <lineage>
        <taxon>Bacteria</taxon>
        <taxon>Pseudomonadati</taxon>
        <taxon>Pseudomonadota</taxon>
        <taxon>Gammaproteobacteria</taxon>
        <taxon>Lysobacterales</taxon>
        <taxon>Lysobacteraceae</taxon>
        <taxon>Vulcaniibacterium</taxon>
    </lineage>
</organism>
<dbReference type="OrthoDB" id="9780134at2"/>
<keyword evidence="4" id="KW-1185">Reference proteome</keyword>
<comment type="caution">
    <text evidence="3">The sequence shown here is derived from an EMBL/GenBank/DDBJ whole genome shotgun (WGS) entry which is preliminary data.</text>
</comment>
<dbReference type="GO" id="GO:0016020">
    <property type="term" value="C:membrane"/>
    <property type="evidence" value="ECO:0007669"/>
    <property type="project" value="TreeGrafter"/>
</dbReference>
<name>A0A3N4V490_9GAMM</name>
<protein>
    <submittedName>
        <fullName evidence="3">Alpha-beta hydrolase superfamily lysophospholipase</fullName>
    </submittedName>
</protein>
<dbReference type="GO" id="GO:0016787">
    <property type="term" value="F:hydrolase activity"/>
    <property type="evidence" value="ECO:0007669"/>
    <property type="project" value="UniProtKB-KW"/>
</dbReference>
<dbReference type="AlphaFoldDB" id="A0A3N4V490"/>
<dbReference type="PANTHER" id="PTHR43798">
    <property type="entry name" value="MONOACYLGLYCEROL LIPASE"/>
    <property type="match status" value="1"/>
</dbReference>
<evidence type="ECO:0000313" key="3">
    <source>
        <dbReference type="EMBL" id="RPE76893.1"/>
    </source>
</evidence>
<dbReference type="RefSeq" id="WP_123770488.1">
    <property type="nucleotide sequence ID" value="NZ_RKQN01000003.1"/>
</dbReference>
<dbReference type="Gene3D" id="3.40.50.1820">
    <property type="entry name" value="alpha/beta hydrolase"/>
    <property type="match status" value="1"/>
</dbReference>
<feature type="domain" description="AB hydrolase-1" evidence="2">
    <location>
        <begin position="59"/>
        <end position="317"/>
    </location>
</feature>